<evidence type="ECO:0000313" key="7">
    <source>
        <dbReference type="Proteomes" id="UP000236488"/>
    </source>
</evidence>
<evidence type="ECO:0000256" key="4">
    <source>
        <dbReference type="ARBA" id="ARBA00023002"/>
    </source>
</evidence>
<dbReference type="Pfam" id="PF10518">
    <property type="entry name" value="TAT_signal"/>
    <property type="match status" value="1"/>
</dbReference>
<evidence type="ECO:0000259" key="5">
    <source>
        <dbReference type="Pfam" id="PF00890"/>
    </source>
</evidence>
<dbReference type="InterPro" id="IPR006311">
    <property type="entry name" value="TAT_signal"/>
</dbReference>
<dbReference type="SUPFAM" id="SSF56425">
    <property type="entry name" value="Succinate dehydrogenase/fumarate reductase flavoprotein, catalytic domain"/>
    <property type="match status" value="1"/>
</dbReference>
<accession>A0A2K2U2Y0</accession>
<dbReference type="InterPro" id="IPR036188">
    <property type="entry name" value="FAD/NAD-bd_sf"/>
</dbReference>
<protein>
    <submittedName>
        <fullName evidence="6">FAD-binding protein</fullName>
    </submittedName>
</protein>
<keyword evidence="2" id="KW-0285">Flavoprotein</keyword>
<dbReference type="InterPro" id="IPR003953">
    <property type="entry name" value="FAD-dep_OxRdtase_2_FAD-bd"/>
</dbReference>
<name>A0A2K2U2Y0_9ACTN</name>
<dbReference type="NCBIfam" id="TIGR01409">
    <property type="entry name" value="TAT_signal_seq"/>
    <property type="match status" value="1"/>
</dbReference>
<dbReference type="GO" id="GO:0033765">
    <property type="term" value="F:steroid dehydrogenase activity, acting on the CH-CH group of donors"/>
    <property type="evidence" value="ECO:0007669"/>
    <property type="project" value="UniProtKB-ARBA"/>
</dbReference>
<dbReference type="InterPro" id="IPR019546">
    <property type="entry name" value="TAT_signal_bac_arc"/>
</dbReference>
<dbReference type="SUPFAM" id="SSF51905">
    <property type="entry name" value="FAD/NAD(P)-binding domain"/>
    <property type="match status" value="1"/>
</dbReference>
<evidence type="ECO:0000256" key="2">
    <source>
        <dbReference type="ARBA" id="ARBA00022630"/>
    </source>
</evidence>
<dbReference type="Pfam" id="PF00890">
    <property type="entry name" value="FAD_binding_2"/>
    <property type="match status" value="1"/>
</dbReference>
<dbReference type="RefSeq" id="WP_087196945.1">
    <property type="nucleotide sequence ID" value="NZ_DBEYRC010000028.1"/>
</dbReference>
<comment type="caution">
    <text evidence="6">The sequence shown here is derived from an EMBL/GenBank/DDBJ whole genome shotgun (WGS) entry which is preliminary data.</text>
</comment>
<proteinExistence type="predicted"/>
<reference evidence="6 7" key="1">
    <citation type="journal article" date="2018" name="Int. J. Syst. Evol. Microbiol.">
        <title>Rubneribacter badeniensis gen. nov., sp. nov. and Enteroscipio rubneri gen. nov., sp. nov., new members of the Eggerthellaceae isolated from human faeces.</title>
        <authorList>
            <person name="Danylec N."/>
            <person name="Gobl A."/>
            <person name="Stoll D.A."/>
            <person name="Hetzer B."/>
            <person name="Kulling S.E."/>
            <person name="Huch M."/>
        </authorList>
    </citation>
    <scope>NUCLEOTIDE SEQUENCE [LARGE SCALE GENOMIC DNA]</scope>
    <source>
        <strain evidence="6 7">ResAG-85</strain>
    </source>
</reference>
<dbReference type="PANTHER" id="PTHR43400">
    <property type="entry name" value="FUMARATE REDUCTASE"/>
    <property type="match status" value="1"/>
</dbReference>
<evidence type="ECO:0000256" key="1">
    <source>
        <dbReference type="ARBA" id="ARBA00001974"/>
    </source>
</evidence>
<sequence>MSIETPMNRRSFLKGATVVGAAAAATGALGLAGCAPQGKSDAAKGAATTESGELILDAETFQNAKWNFEIPPEPIDESKITNTVECEILVIGAGVGGLVTAASAVEEGADVVVIASSSGPVSRGGSNAAFNTRLTHELGLDFTREEIEPIFQSIFASNSFRLDQEKWWLVFDESGTAMNWLMDKVAPYGISAVIENNQRDGGTSWWDGGPLKTLNVSHSFVAEGAQAAGASQQIVVEALAEEITKGGGQIFYSTTAVQLDREGDNTGRVTGCVAKHDSEYTRYNASKGVVLATGDFSQDKDMVAKYCPMALPFGYGGVYDGSGLKLALWIGAAWQKYTPNAPMLATMGDEVLPCRWWAEGALTTFPGLLVNKKGVRYSNENCTYGYMPYPQRVQPDGCAFLIWDENWVRDSAPWQSDRVGGEARDTQEVYDAIQALFDPNTDWTTTEEYAGFDATMAENAVKADTLEELADGLGLPREEFLAQVERYNSYCETGLDDEFHKDKRFLLPVKQPPFYGIKNEPYTLCITGGLNTDIQMHVCDANNDPIPGLYGVGTVVGDMYGDVYDYKVPGINLGGACTTFGYLLGKNLHAGTW</sequence>
<evidence type="ECO:0000256" key="3">
    <source>
        <dbReference type="ARBA" id="ARBA00022827"/>
    </source>
</evidence>
<keyword evidence="3" id="KW-0274">FAD</keyword>
<evidence type="ECO:0000313" key="6">
    <source>
        <dbReference type="EMBL" id="PNV64651.1"/>
    </source>
</evidence>
<dbReference type="Proteomes" id="UP000236488">
    <property type="component" value="Unassembled WGS sequence"/>
</dbReference>
<keyword evidence="4" id="KW-0560">Oxidoreductase</keyword>
<dbReference type="PANTHER" id="PTHR43400:SF7">
    <property type="entry name" value="FAD-DEPENDENT OXIDOREDUCTASE 2 FAD BINDING DOMAIN-CONTAINING PROTEIN"/>
    <property type="match status" value="1"/>
</dbReference>
<dbReference type="EMBL" id="PPEL01000077">
    <property type="protein sequence ID" value="PNV64651.1"/>
    <property type="molecule type" value="Genomic_DNA"/>
</dbReference>
<dbReference type="Gene3D" id="3.50.50.60">
    <property type="entry name" value="FAD/NAD(P)-binding domain"/>
    <property type="match status" value="1"/>
</dbReference>
<gene>
    <name evidence="6" type="ORF">C2L80_10770</name>
</gene>
<dbReference type="AlphaFoldDB" id="A0A2K2U2Y0"/>
<feature type="domain" description="FAD-dependent oxidoreductase 2 FAD-binding" evidence="5">
    <location>
        <begin position="88"/>
        <end position="561"/>
    </location>
</feature>
<dbReference type="InterPro" id="IPR027477">
    <property type="entry name" value="Succ_DH/fumarate_Rdtase_cat_sf"/>
</dbReference>
<dbReference type="InterPro" id="IPR050315">
    <property type="entry name" value="FAD-oxidoreductase_2"/>
</dbReference>
<dbReference type="PRINTS" id="PR00411">
    <property type="entry name" value="PNDRDTASEI"/>
</dbReference>
<organism evidence="6 7">
    <name type="scientific">Rubneribacter badeniensis</name>
    <dbReference type="NCBI Taxonomy" id="2070688"/>
    <lineage>
        <taxon>Bacteria</taxon>
        <taxon>Bacillati</taxon>
        <taxon>Actinomycetota</taxon>
        <taxon>Coriobacteriia</taxon>
        <taxon>Eggerthellales</taxon>
        <taxon>Eggerthellaceae</taxon>
        <taxon>Rubneribacter</taxon>
    </lineage>
</organism>
<comment type="cofactor">
    <cofactor evidence="1">
        <name>FAD</name>
        <dbReference type="ChEBI" id="CHEBI:57692"/>
    </cofactor>
</comment>
<keyword evidence="7" id="KW-1185">Reference proteome</keyword>
<dbReference type="Gene3D" id="3.90.700.10">
    <property type="entry name" value="Succinate dehydrogenase/fumarate reductase flavoprotein, catalytic domain"/>
    <property type="match status" value="1"/>
</dbReference>
<dbReference type="PROSITE" id="PS51318">
    <property type="entry name" value="TAT"/>
    <property type="match status" value="1"/>
</dbReference>